<organism evidence="2">
    <name type="scientific">Ananas comosus var. bracteatus</name>
    <name type="common">red pineapple</name>
    <dbReference type="NCBI Taxonomy" id="296719"/>
    <lineage>
        <taxon>Eukaryota</taxon>
        <taxon>Viridiplantae</taxon>
        <taxon>Streptophyta</taxon>
        <taxon>Embryophyta</taxon>
        <taxon>Tracheophyta</taxon>
        <taxon>Spermatophyta</taxon>
        <taxon>Magnoliopsida</taxon>
        <taxon>Liliopsida</taxon>
        <taxon>Poales</taxon>
        <taxon>Bromeliaceae</taxon>
        <taxon>Bromelioideae</taxon>
        <taxon>Ananas</taxon>
    </lineage>
</organism>
<protein>
    <recommendedName>
        <fullName evidence="1">Helicase C-terminal domain-containing protein</fullName>
    </recommendedName>
</protein>
<proteinExistence type="predicted"/>
<dbReference type="InterPro" id="IPR027417">
    <property type="entry name" value="P-loop_NTPase"/>
</dbReference>
<dbReference type="Pfam" id="PF00271">
    <property type="entry name" value="Helicase_C"/>
    <property type="match status" value="1"/>
</dbReference>
<evidence type="ECO:0000259" key="1">
    <source>
        <dbReference type="Pfam" id="PF00271"/>
    </source>
</evidence>
<feature type="domain" description="Helicase C-terminal" evidence="1">
    <location>
        <begin position="41"/>
        <end position="87"/>
    </location>
</feature>
<dbReference type="AlphaFoldDB" id="A0A6V7PHL4"/>
<sequence length="125" mass="14137">MKQKCSLGQILWTGSFPLAARNQASFSVHSPAVQLQDWSFSRLLLEELDQDAVALHSHKSQSLRLASLQQFRSGRVRILLATDVASRDWIFQQLILLSTMMFQGIHRNMSIVWDILQGLAEGDSL</sequence>
<evidence type="ECO:0000313" key="2">
    <source>
        <dbReference type="EMBL" id="CAD1830362.1"/>
    </source>
</evidence>
<name>A0A6V7PHL4_ANACO</name>
<dbReference type="Gene3D" id="3.40.50.300">
    <property type="entry name" value="P-loop containing nucleotide triphosphate hydrolases"/>
    <property type="match status" value="1"/>
</dbReference>
<gene>
    <name evidence="2" type="ORF">CB5_LOCUS13573</name>
</gene>
<dbReference type="EMBL" id="LR862148">
    <property type="protein sequence ID" value="CAD1830362.1"/>
    <property type="molecule type" value="Genomic_DNA"/>
</dbReference>
<reference evidence="2" key="1">
    <citation type="submission" date="2020-07" db="EMBL/GenBank/DDBJ databases">
        <authorList>
            <person name="Lin J."/>
        </authorList>
    </citation>
    <scope>NUCLEOTIDE SEQUENCE</scope>
</reference>
<dbReference type="InterPro" id="IPR001650">
    <property type="entry name" value="Helicase_C-like"/>
</dbReference>
<dbReference type="SUPFAM" id="SSF52540">
    <property type="entry name" value="P-loop containing nucleoside triphosphate hydrolases"/>
    <property type="match status" value="1"/>
</dbReference>
<accession>A0A6V7PHL4</accession>